<dbReference type="EMBL" id="JBJJXI010000074">
    <property type="protein sequence ID" value="KAL3396017.1"/>
    <property type="molecule type" value="Genomic_DNA"/>
</dbReference>
<feature type="compositionally biased region" description="Basic and acidic residues" evidence="1">
    <location>
        <begin position="80"/>
        <end position="91"/>
    </location>
</feature>
<reference evidence="2 3" key="1">
    <citation type="journal article" date="2024" name="bioRxiv">
        <title>A reference genome for Trichogramma kaykai: A tiny desert-dwelling parasitoid wasp with competing sex-ratio distorters.</title>
        <authorList>
            <person name="Culotta J."/>
            <person name="Lindsey A.R."/>
        </authorList>
    </citation>
    <scope>NUCLEOTIDE SEQUENCE [LARGE SCALE GENOMIC DNA]</scope>
    <source>
        <strain evidence="2 3">KSX58</strain>
    </source>
</reference>
<accession>A0ABD2WSY4</accession>
<name>A0ABD2WSY4_9HYME</name>
<gene>
    <name evidence="2" type="ORF">TKK_009890</name>
</gene>
<dbReference type="AlphaFoldDB" id="A0ABD2WSY4"/>
<keyword evidence="3" id="KW-1185">Reference proteome</keyword>
<feature type="region of interest" description="Disordered" evidence="1">
    <location>
        <begin position="1"/>
        <end position="91"/>
    </location>
</feature>
<sequence>MNDYQPLSLPESEAYSQNNEPQPSDPAPTSEGDGQHQEAGPSRRRSSIDEADSESTLTLRRGSNPENLLPTAGRFQPGDEPERREKAPQLIDRHILMLHSDFQ</sequence>
<comment type="caution">
    <text evidence="2">The sequence shown here is derived from an EMBL/GenBank/DDBJ whole genome shotgun (WGS) entry which is preliminary data.</text>
</comment>
<organism evidence="2 3">
    <name type="scientific">Trichogramma kaykai</name>
    <dbReference type="NCBI Taxonomy" id="54128"/>
    <lineage>
        <taxon>Eukaryota</taxon>
        <taxon>Metazoa</taxon>
        <taxon>Ecdysozoa</taxon>
        <taxon>Arthropoda</taxon>
        <taxon>Hexapoda</taxon>
        <taxon>Insecta</taxon>
        <taxon>Pterygota</taxon>
        <taxon>Neoptera</taxon>
        <taxon>Endopterygota</taxon>
        <taxon>Hymenoptera</taxon>
        <taxon>Apocrita</taxon>
        <taxon>Proctotrupomorpha</taxon>
        <taxon>Chalcidoidea</taxon>
        <taxon>Trichogrammatidae</taxon>
        <taxon>Trichogramma</taxon>
    </lineage>
</organism>
<evidence type="ECO:0000313" key="2">
    <source>
        <dbReference type="EMBL" id="KAL3396017.1"/>
    </source>
</evidence>
<evidence type="ECO:0000313" key="3">
    <source>
        <dbReference type="Proteomes" id="UP001627154"/>
    </source>
</evidence>
<protein>
    <submittedName>
        <fullName evidence="2">Uncharacterized protein</fullName>
    </submittedName>
</protein>
<evidence type="ECO:0000256" key="1">
    <source>
        <dbReference type="SAM" id="MobiDB-lite"/>
    </source>
</evidence>
<dbReference type="Proteomes" id="UP001627154">
    <property type="component" value="Unassembled WGS sequence"/>
</dbReference>
<proteinExistence type="predicted"/>